<accession>A0AAD9R5Q6</accession>
<dbReference type="Proteomes" id="UP001249851">
    <property type="component" value="Unassembled WGS sequence"/>
</dbReference>
<name>A0AAD9R5Q6_ACRCE</name>
<sequence length="848" mass="94751">MSLVKQDEVFLVQRNDLDGESFLIHTDNTGKASILAKFRFPTFVKGESSTNAGETSYPKDKGSLRPPCKPNNTLLSVLKSANQQQSYQRTTVTPLTKDTVSMKPVERDLLQIPVLGKTHNLTPTSGECSMRQTSSEITRLLQGEGNRTPVGHSKSQALNDHNNMTDNTPRCPPSDLQSQRLQMNNLGKENPRLNQSQQPFTKPRNVALSEPQLHPQVQLNENQGGNEISRDTVQRLVTTSHVKKPDVHKTSLESMQNLRSHQPLSNQSTRYLSNGERVAFTACTPHSSPCYSVDEMANAGSKTGTSDSRCSSYNSFPAQTERIGHSRNRTTEKGKDLPDHSQPHPSFTSDPVENKRTDATKTILRLLDSWKKRLYSQNDSLQIKHLLVGSPFQELSANKNTAAPRASEIDSCTMGKRVLNNAPDSITSDANVLQTDKANGQTDSYRPIHVEETSLTKHEKRHVDGTDTQSNNAITTLKESLSQSACYACHSTTKRVKRRNSPRYMGWEAPTRGQQRKNDGSRINTRANEIVEIVIDPSPEPVNQIQTTGSNAENIGEDTLLRGQRSDTGPLSQRTLHTGVTCDHNNDDDDDDVVEVIIPKPKRHCPLRISLDSGRVNEAKATSSRDNFGNDELTTKQTVQRETVETVNVVTEHNFRSEMTREKYETLETNQMNGVEEGEIQSSKTDEAIEEQTQLDRNEHGLLHKTIVSCESRAEDDSDVTSSSSVNDYSYRTVSDTSRATDVNEGNDSKREISLLVRNDCGEDGVNSAQNDGKDAVCLKVEHNYKQEKAVLKTARDQLEKKIRMTRLRIGQEDINWKKKYLQKLETRLEKKLTKIGGESSINHDLGV</sequence>
<evidence type="ECO:0000313" key="3">
    <source>
        <dbReference type="Proteomes" id="UP001249851"/>
    </source>
</evidence>
<feature type="compositionally biased region" description="Basic and acidic residues" evidence="1">
    <location>
        <begin position="329"/>
        <end position="342"/>
    </location>
</feature>
<feature type="region of interest" description="Disordered" evidence="1">
    <location>
        <begin position="300"/>
        <end position="355"/>
    </location>
</feature>
<comment type="caution">
    <text evidence="2">The sequence shown here is derived from an EMBL/GenBank/DDBJ whole genome shotgun (WGS) entry which is preliminary data.</text>
</comment>
<feature type="region of interest" description="Disordered" evidence="1">
    <location>
        <begin position="144"/>
        <end position="174"/>
    </location>
</feature>
<organism evidence="2 3">
    <name type="scientific">Acropora cervicornis</name>
    <name type="common">Staghorn coral</name>
    <dbReference type="NCBI Taxonomy" id="6130"/>
    <lineage>
        <taxon>Eukaryota</taxon>
        <taxon>Metazoa</taxon>
        <taxon>Cnidaria</taxon>
        <taxon>Anthozoa</taxon>
        <taxon>Hexacorallia</taxon>
        <taxon>Scleractinia</taxon>
        <taxon>Astrocoeniina</taxon>
        <taxon>Acroporidae</taxon>
        <taxon>Acropora</taxon>
    </lineage>
</organism>
<feature type="compositionally biased region" description="Polar residues" evidence="1">
    <location>
        <begin position="300"/>
        <end position="318"/>
    </location>
</feature>
<feature type="region of interest" description="Disordered" evidence="1">
    <location>
        <begin position="46"/>
        <end position="65"/>
    </location>
</feature>
<dbReference type="AlphaFoldDB" id="A0AAD9R5Q6"/>
<evidence type="ECO:0000256" key="1">
    <source>
        <dbReference type="SAM" id="MobiDB-lite"/>
    </source>
</evidence>
<proteinExistence type="predicted"/>
<feature type="compositionally biased region" description="Polar residues" evidence="1">
    <location>
        <begin position="566"/>
        <end position="578"/>
    </location>
</feature>
<reference evidence="2" key="2">
    <citation type="journal article" date="2023" name="Science">
        <title>Genomic signatures of disease resistance in endangered staghorn corals.</title>
        <authorList>
            <person name="Vollmer S.V."/>
            <person name="Selwyn J.D."/>
            <person name="Despard B.A."/>
            <person name="Roesel C.L."/>
        </authorList>
    </citation>
    <scope>NUCLEOTIDE SEQUENCE</scope>
    <source>
        <strain evidence="2">K2</strain>
    </source>
</reference>
<dbReference type="EMBL" id="JARQWQ010000002">
    <property type="protein sequence ID" value="KAK2573537.1"/>
    <property type="molecule type" value="Genomic_DNA"/>
</dbReference>
<protein>
    <submittedName>
        <fullName evidence="2">Uncharacterized protein</fullName>
    </submittedName>
</protein>
<evidence type="ECO:0000313" key="2">
    <source>
        <dbReference type="EMBL" id="KAK2573537.1"/>
    </source>
</evidence>
<keyword evidence="3" id="KW-1185">Reference proteome</keyword>
<feature type="compositionally biased region" description="Polar residues" evidence="1">
    <location>
        <begin position="153"/>
        <end position="168"/>
    </location>
</feature>
<gene>
    <name evidence="2" type="ORF">P5673_001201</name>
</gene>
<feature type="region of interest" description="Disordered" evidence="1">
    <location>
        <begin position="563"/>
        <end position="583"/>
    </location>
</feature>
<reference evidence="2" key="1">
    <citation type="journal article" date="2023" name="G3 (Bethesda)">
        <title>Whole genome assembly and annotation of the endangered Caribbean coral Acropora cervicornis.</title>
        <authorList>
            <person name="Selwyn J.D."/>
            <person name="Vollmer S.V."/>
        </authorList>
    </citation>
    <scope>NUCLEOTIDE SEQUENCE</scope>
    <source>
        <strain evidence="2">K2</strain>
    </source>
</reference>